<comment type="function">
    <text evidence="4">Metallothioneins have a high content of cysteine residues that bind various heavy metals.</text>
</comment>
<organism evidence="6 7">
    <name type="scientific">Forsythia ovata</name>
    <dbReference type="NCBI Taxonomy" id="205694"/>
    <lineage>
        <taxon>Eukaryota</taxon>
        <taxon>Viridiplantae</taxon>
        <taxon>Streptophyta</taxon>
        <taxon>Embryophyta</taxon>
        <taxon>Tracheophyta</taxon>
        <taxon>Spermatophyta</taxon>
        <taxon>Magnoliopsida</taxon>
        <taxon>eudicotyledons</taxon>
        <taxon>Gunneridae</taxon>
        <taxon>Pentapetalae</taxon>
        <taxon>asterids</taxon>
        <taxon>lamiids</taxon>
        <taxon>Lamiales</taxon>
        <taxon>Oleaceae</taxon>
        <taxon>Forsythieae</taxon>
        <taxon>Forsythia</taxon>
    </lineage>
</organism>
<evidence type="ECO:0000256" key="2">
    <source>
        <dbReference type="ARBA" id="ARBA00022723"/>
    </source>
</evidence>
<sequence>MERLERKKTTYTRKKRGGGGYRYVQTTRDHHHDTWTVDIHPLSPPQAYKYGSWACGMYPDLSYSEATAATETLVLGVAPQKTYFEGSESEMGAENGCKCGSDCKCNPCNCK</sequence>
<evidence type="ECO:0000256" key="3">
    <source>
        <dbReference type="ARBA" id="ARBA00022851"/>
    </source>
</evidence>
<evidence type="ECO:0000256" key="1">
    <source>
        <dbReference type="ARBA" id="ARBA00005802"/>
    </source>
</evidence>
<evidence type="ECO:0000313" key="6">
    <source>
        <dbReference type="EMBL" id="KAL2509427.1"/>
    </source>
</evidence>
<dbReference type="Proteomes" id="UP001604277">
    <property type="component" value="Unassembled WGS sequence"/>
</dbReference>
<evidence type="ECO:0000313" key="7">
    <source>
        <dbReference type="Proteomes" id="UP001604277"/>
    </source>
</evidence>
<comment type="similarity">
    <text evidence="1 4">Belongs to the metallothionein superfamily. Type 15 family.</text>
</comment>
<dbReference type="EMBL" id="JBFOLJ010000009">
    <property type="protein sequence ID" value="KAL2509427.1"/>
    <property type="molecule type" value="Genomic_DNA"/>
</dbReference>
<dbReference type="GO" id="GO:0046872">
    <property type="term" value="F:metal ion binding"/>
    <property type="evidence" value="ECO:0007669"/>
    <property type="project" value="UniProtKB-UniRule"/>
</dbReference>
<dbReference type="PANTHER" id="PTHR33543:SF33">
    <property type="entry name" value="METALLOTHIONEIN-LIKE PROTEIN 2B"/>
    <property type="match status" value="1"/>
</dbReference>
<keyword evidence="7" id="KW-1185">Reference proteome</keyword>
<keyword evidence="3 4" id="KW-0480">Metal-thiolate cluster</keyword>
<keyword evidence="2 4" id="KW-0479">Metal-binding</keyword>
<gene>
    <name evidence="6" type="ORF">Fot_33074</name>
</gene>
<evidence type="ECO:0000256" key="4">
    <source>
        <dbReference type="RuleBase" id="RU369052"/>
    </source>
</evidence>
<proteinExistence type="inferred from homology"/>
<dbReference type="AlphaFoldDB" id="A0ABD1T9L7"/>
<dbReference type="Pfam" id="PF01439">
    <property type="entry name" value="Metallothio_2"/>
    <property type="match status" value="1"/>
</dbReference>
<protein>
    <recommendedName>
        <fullName evidence="4">Metallothionein-like protein</fullName>
    </recommendedName>
</protein>
<accession>A0ABD1T9L7</accession>
<feature type="region of interest" description="Disordered" evidence="5">
    <location>
        <begin position="1"/>
        <end position="23"/>
    </location>
</feature>
<evidence type="ECO:0000256" key="5">
    <source>
        <dbReference type="SAM" id="MobiDB-lite"/>
    </source>
</evidence>
<name>A0ABD1T9L7_9LAMI</name>
<comment type="caution">
    <text evidence="6">The sequence shown here is derived from an EMBL/GenBank/DDBJ whole genome shotgun (WGS) entry which is preliminary data.</text>
</comment>
<dbReference type="PANTHER" id="PTHR33543">
    <property type="entry name" value="METALLOTHIONEIN-LIKE PROTEIN 2A"/>
    <property type="match status" value="1"/>
</dbReference>
<reference evidence="7" key="1">
    <citation type="submission" date="2024-07" db="EMBL/GenBank/DDBJ databases">
        <title>Two chromosome-level genome assemblies of Korean endemic species Abeliophyllum distichum and Forsythia ovata (Oleaceae).</title>
        <authorList>
            <person name="Jang H."/>
        </authorList>
    </citation>
    <scope>NUCLEOTIDE SEQUENCE [LARGE SCALE GENOMIC DNA]</scope>
</reference>
<dbReference type="InterPro" id="IPR000347">
    <property type="entry name" value="Metalthion_15p"/>
</dbReference>